<dbReference type="PANTHER" id="PTHR30373:SF2">
    <property type="entry name" value="UPF0603 PROTEIN YGCG"/>
    <property type="match status" value="1"/>
</dbReference>
<feature type="domain" description="TPM" evidence="3">
    <location>
        <begin position="82"/>
        <end position="205"/>
    </location>
</feature>
<dbReference type="Gene3D" id="3.10.310.50">
    <property type="match status" value="1"/>
</dbReference>
<evidence type="ECO:0000256" key="2">
    <source>
        <dbReference type="SAM" id="Phobius"/>
    </source>
</evidence>
<sequence length="346" mass="35482">MRAPPTAVIPREGGESSTPRLLGSSSAASGILDRPPSRAMTARLWRAASAAPTRIVFVVALLLALAFPAFADVAVPQLTGRVVDQTNTLSSADIASLSQKLQDFEARKGSQIAVLIVPTTQPETIEQFSIRVADAWKIGRKKVDDGAILVVAKNDRHLRIEVGYGLEGVLTDVTSRRIIDEDISPKFRSGDFAAGIGAGVDRMMRVIDGEPLPSPSRSANFAHNLDDLAPVFAVALFASIGVGGFFRAMLGRLLGSMVTGGIIAAVTWFILGSAALAAAVGVLGFIVGFIADLFSAITPGTGRSRGGSWSSGSSGGGWSSGSSSSDSGSFSGGGGSFGGGGASGSW</sequence>
<protein>
    <submittedName>
        <fullName evidence="4">YgcG family protein</fullName>
    </submittedName>
</protein>
<dbReference type="EMBL" id="SPQU01000015">
    <property type="protein sequence ID" value="TFV35317.1"/>
    <property type="molecule type" value="Genomic_DNA"/>
</dbReference>
<feature type="transmembrane region" description="Helical" evidence="2">
    <location>
        <begin position="253"/>
        <end position="271"/>
    </location>
</feature>
<keyword evidence="2" id="KW-0812">Transmembrane</keyword>
<feature type="transmembrane region" description="Helical" evidence="2">
    <location>
        <begin position="228"/>
        <end position="246"/>
    </location>
</feature>
<dbReference type="InterPro" id="IPR007621">
    <property type="entry name" value="TPM_dom"/>
</dbReference>
<feature type="compositionally biased region" description="Gly residues" evidence="1">
    <location>
        <begin position="330"/>
        <end position="346"/>
    </location>
</feature>
<dbReference type="AlphaFoldDB" id="A0A4Y9KXU6"/>
<dbReference type="Proteomes" id="UP000298225">
    <property type="component" value="Unassembled WGS sequence"/>
</dbReference>
<reference evidence="4 5" key="1">
    <citation type="submission" date="2019-03" db="EMBL/GenBank/DDBJ databases">
        <title>Bradyrhizobium strains diversity isolated from Chamaecrista fasciculata.</title>
        <authorList>
            <person name="Urquiaga M.C.O."/>
            <person name="Hungria M."/>
            <person name="Delamuta J.R.M."/>
        </authorList>
    </citation>
    <scope>NUCLEOTIDE SEQUENCE [LARGE SCALE GENOMIC DNA]</scope>
    <source>
        <strain evidence="4 5">CNPSo 3424</strain>
    </source>
</reference>
<dbReference type="PANTHER" id="PTHR30373">
    <property type="entry name" value="UPF0603 PROTEIN YGCG"/>
    <property type="match status" value="1"/>
</dbReference>
<keyword evidence="2" id="KW-1133">Transmembrane helix</keyword>
<feature type="transmembrane region" description="Helical" evidence="2">
    <location>
        <begin position="44"/>
        <end position="71"/>
    </location>
</feature>
<evidence type="ECO:0000256" key="1">
    <source>
        <dbReference type="SAM" id="MobiDB-lite"/>
    </source>
</evidence>
<dbReference type="Pfam" id="PF04536">
    <property type="entry name" value="TPM_phosphatase"/>
    <property type="match status" value="1"/>
</dbReference>
<dbReference type="OrthoDB" id="9810918at2"/>
<feature type="transmembrane region" description="Helical" evidence="2">
    <location>
        <begin position="277"/>
        <end position="297"/>
    </location>
</feature>
<feature type="compositionally biased region" description="Low complexity" evidence="1">
    <location>
        <begin position="320"/>
        <end position="329"/>
    </location>
</feature>
<evidence type="ECO:0000259" key="3">
    <source>
        <dbReference type="Pfam" id="PF04536"/>
    </source>
</evidence>
<feature type="region of interest" description="Disordered" evidence="1">
    <location>
        <begin position="301"/>
        <end position="346"/>
    </location>
</feature>
<feature type="compositionally biased region" description="Low complexity" evidence="1">
    <location>
        <begin position="21"/>
        <end position="30"/>
    </location>
</feature>
<organism evidence="4 5">
    <name type="scientific">Bradyrhizobium frederickii</name>
    <dbReference type="NCBI Taxonomy" id="2560054"/>
    <lineage>
        <taxon>Bacteria</taxon>
        <taxon>Pseudomonadati</taxon>
        <taxon>Pseudomonadota</taxon>
        <taxon>Alphaproteobacteria</taxon>
        <taxon>Hyphomicrobiales</taxon>
        <taxon>Nitrobacteraceae</taxon>
        <taxon>Bradyrhizobium</taxon>
    </lineage>
</organism>
<proteinExistence type="predicted"/>
<keyword evidence="2" id="KW-0472">Membrane</keyword>
<feature type="region of interest" description="Disordered" evidence="1">
    <location>
        <begin position="1"/>
        <end position="34"/>
    </location>
</feature>
<name>A0A4Y9KXU6_9BRAD</name>
<evidence type="ECO:0000313" key="5">
    <source>
        <dbReference type="Proteomes" id="UP000298225"/>
    </source>
</evidence>
<gene>
    <name evidence="4" type="ORF">E4K66_27775</name>
</gene>
<evidence type="ECO:0000313" key="4">
    <source>
        <dbReference type="EMBL" id="TFV35317.1"/>
    </source>
</evidence>
<comment type="caution">
    <text evidence="4">The sequence shown here is derived from an EMBL/GenBank/DDBJ whole genome shotgun (WGS) entry which is preliminary data.</text>
</comment>
<keyword evidence="5" id="KW-1185">Reference proteome</keyword>
<accession>A0A4Y9KXU6</accession>